<dbReference type="InterPro" id="IPR053733">
    <property type="entry name" value="Heme_Transport_Util_sf"/>
</dbReference>
<gene>
    <name evidence="1" type="ORF">CSSPTR1EN2_LOCUS18528</name>
</gene>
<accession>A0ABP0UQA8</accession>
<dbReference type="EMBL" id="OZ019897">
    <property type="protein sequence ID" value="CAK9227016.1"/>
    <property type="molecule type" value="Genomic_DNA"/>
</dbReference>
<proteinExistence type="predicted"/>
<dbReference type="SUPFAM" id="SSF144064">
    <property type="entry name" value="Heme iron utilization protein-like"/>
    <property type="match status" value="1"/>
</dbReference>
<protein>
    <submittedName>
        <fullName evidence="1">Uncharacterized protein</fullName>
    </submittedName>
</protein>
<evidence type="ECO:0000313" key="1">
    <source>
        <dbReference type="EMBL" id="CAK9227016.1"/>
    </source>
</evidence>
<dbReference type="InterPro" id="IPR010413">
    <property type="entry name" value="HutX-like"/>
</dbReference>
<evidence type="ECO:0000313" key="2">
    <source>
        <dbReference type="Proteomes" id="UP001497512"/>
    </source>
</evidence>
<name>A0ABP0UQA8_9BRYO</name>
<dbReference type="Proteomes" id="UP001497512">
    <property type="component" value="Chromosome 5"/>
</dbReference>
<sequence length="239" mass="26398">MALSIVTTTARTLVSSQNPAPFGLSKDSYLLSSGSSRHWCQGFNASKSVKVGSTQQTPNLSLFCCDLPRRRRRCNLLSGSRHLRRRTRTYAVEEETAAPPSAATTQKLKDFLQDLKDVGRVRIIVNTGVAVLESVTNLDKLFYHTLPGRGEFANVMTKEDNVDFHLLIDQVSAAKLVKGKSARGDIPTYMIRFVDGNGSVAVSLLVMWRVGTDGDYDHGQVEAFESLLEKYGPEIHFSS</sequence>
<dbReference type="Pfam" id="PF06228">
    <property type="entry name" value="ChuX_HutX"/>
    <property type="match status" value="1"/>
</dbReference>
<keyword evidence="2" id="KW-1185">Reference proteome</keyword>
<reference evidence="1" key="1">
    <citation type="submission" date="2024-02" db="EMBL/GenBank/DDBJ databases">
        <authorList>
            <consortium name="ELIXIR-Norway"/>
            <consortium name="Elixir Norway"/>
        </authorList>
    </citation>
    <scope>NUCLEOTIDE SEQUENCE</scope>
</reference>
<dbReference type="Gene3D" id="3.40.1570.10">
    <property type="entry name" value="HemS/ChuS/ChuX like domains"/>
    <property type="match status" value="1"/>
</dbReference>
<organism evidence="1 2">
    <name type="scientific">Sphagnum troendelagicum</name>
    <dbReference type="NCBI Taxonomy" id="128251"/>
    <lineage>
        <taxon>Eukaryota</taxon>
        <taxon>Viridiplantae</taxon>
        <taxon>Streptophyta</taxon>
        <taxon>Embryophyta</taxon>
        <taxon>Bryophyta</taxon>
        <taxon>Sphagnophytina</taxon>
        <taxon>Sphagnopsida</taxon>
        <taxon>Sphagnales</taxon>
        <taxon>Sphagnaceae</taxon>
        <taxon>Sphagnum</taxon>
    </lineage>
</organism>